<evidence type="ECO:0000256" key="2">
    <source>
        <dbReference type="ARBA" id="ARBA00022692"/>
    </source>
</evidence>
<sequence>MTDLLQPKAFEQKKRLLVVQLFSLVAILALLVSRPYWSEALPLHEAMEIAGLGLILVCMFGRLWSILYVGSRKNSELVTSGPYSVTRNPLYLFSTIGIFGVGLVFGSISVAFVFGALSYLVFTLTAQREAAFLRSSFGASYRAYEASTPRFWPDPRLYHQPDEMTFSPRALKRTFVDALYFLAMFPAIEGIEYLQTAGYLPTLFWLP</sequence>
<feature type="transmembrane region" description="Helical" evidence="5">
    <location>
        <begin position="49"/>
        <end position="69"/>
    </location>
</feature>
<keyword evidence="4 5" id="KW-0472">Membrane</keyword>
<dbReference type="RefSeq" id="WP_267612377.1">
    <property type="nucleotide sequence ID" value="NZ_JAOVZQ010000001.1"/>
</dbReference>
<protein>
    <submittedName>
        <fullName evidence="6">Isoprenylcysteine carboxylmethyltransferase family protein</fullName>
    </submittedName>
</protein>
<name>A0ABT3YF98_9HYPH</name>
<dbReference type="Pfam" id="PF04191">
    <property type="entry name" value="PEMT"/>
    <property type="match status" value="1"/>
</dbReference>
<proteinExistence type="predicted"/>
<evidence type="ECO:0000256" key="5">
    <source>
        <dbReference type="SAM" id="Phobius"/>
    </source>
</evidence>
<keyword evidence="7" id="KW-1185">Reference proteome</keyword>
<dbReference type="Gene3D" id="1.20.120.1630">
    <property type="match status" value="1"/>
</dbReference>
<dbReference type="Proteomes" id="UP001081283">
    <property type="component" value="Unassembled WGS sequence"/>
</dbReference>
<gene>
    <name evidence="6" type="ORF">OEG82_10365</name>
</gene>
<organism evidence="6 7">
    <name type="scientific">Hoeflea ulvae</name>
    <dbReference type="NCBI Taxonomy" id="2983764"/>
    <lineage>
        <taxon>Bacteria</taxon>
        <taxon>Pseudomonadati</taxon>
        <taxon>Pseudomonadota</taxon>
        <taxon>Alphaproteobacteria</taxon>
        <taxon>Hyphomicrobiales</taxon>
        <taxon>Rhizobiaceae</taxon>
        <taxon>Hoeflea</taxon>
    </lineage>
</organism>
<evidence type="ECO:0000256" key="3">
    <source>
        <dbReference type="ARBA" id="ARBA00022989"/>
    </source>
</evidence>
<comment type="caution">
    <text evidence="6">The sequence shown here is derived from an EMBL/GenBank/DDBJ whole genome shotgun (WGS) entry which is preliminary data.</text>
</comment>
<keyword evidence="2 5" id="KW-0812">Transmembrane</keyword>
<dbReference type="InterPro" id="IPR007318">
    <property type="entry name" value="Phopholipid_MeTrfase"/>
</dbReference>
<feature type="transmembrane region" description="Helical" evidence="5">
    <location>
        <begin position="16"/>
        <end position="37"/>
    </location>
</feature>
<evidence type="ECO:0000313" key="7">
    <source>
        <dbReference type="Proteomes" id="UP001081283"/>
    </source>
</evidence>
<feature type="transmembrane region" description="Helical" evidence="5">
    <location>
        <begin position="90"/>
        <end position="122"/>
    </location>
</feature>
<evidence type="ECO:0000256" key="4">
    <source>
        <dbReference type="ARBA" id="ARBA00023136"/>
    </source>
</evidence>
<reference evidence="6" key="1">
    <citation type="submission" date="2022-10" db="EMBL/GenBank/DDBJ databases">
        <title>Hoeflea sp. J2-29, isolated from marine algae.</title>
        <authorList>
            <person name="Kristyanto S."/>
            <person name="Kim J.M."/>
            <person name="Jeon C.O."/>
        </authorList>
    </citation>
    <scope>NUCLEOTIDE SEQUENCE</scope>
    <source>
        <strain evidence="6">J2-29</strain>
    </source>
</reference>
<dbReference type="EMBL" id="JAOVZQ010000001">
    <property type="protein sequence ID" value="MCY0094425.1"/>
    <property type="molecule type" value="Genomic_DNA"/>
</dbReference>
<accession>A0ABT3YF98</accession>
<comment type="subcellular location">
    <subcellularLocation>
        <location evidence="1">Endomembrane system</location>
        <topology evidence="1">Multi-pass membrane protein</topology>
    </subcellularLocation>
</comment>
<keyword evidence="3 5" id="KW-1133">Transmembrane helix</keyword>
<evidence type="ECO:0000256" key="1">
    <source>
        <dbReference type="ARBA" id="ARBA00004127"/>
    </source>
</evidence>
<evidence type="ECO:0000313" key="6">
    <source>
        <dbReference type="EMBL" id="MCY0094425.1"/>
    </source>
</evidence>